<dbReference type="SUPFAM" id="SSF81296">
    <property type="entry name" value="E set domains"/>
    <property type="match status" value="3"/>
</dbReference>
<evidence type="ECO:0000256" key="17">
    <source>
        <dbReference type="ARBA" id="ARBA00023136"/>
    </source>
</evidence>
<evidence type="ECO:0000256" key="12">
    <source>
        <dbReference type="ARBA" id="ARBA00022777"/>
    </source>
</evidence>
<dbReference type="Pfam" id="PF01833">
    <property type="entry name" value="TIG"/>
    <property type="match status" value="3"/>
</dbReference>
<dbReference type="PRINTS" id="PR00109">
    <property type="entry name" value="TYRKINASE"/>
</dbReference>
<dbReference type="GO" id="GO:0009615">
    <property type="term" value="P:response to virus"/>
    <property type="evidence" value="ECO:0007669"/>
    <property type="project" value="UniProtKB-ARBA"/>
</dbReference>
<dbReference type="SMART" id="SM00429">
    <property type="entry name" value="IPT"/>
    <property type="match status" value="3"/>
</dbReference>
<evidence type="ECO:0000256" key="13">
    <source>
        <dbReference type="ARBA" id="ARBA00022840"/>
    </source>
</evidence>
<keyword evidence="9 33" id="KW-0732">Signal</keyword>
<feature type="disulfide bond" evidence="27">
    <location>
        <begin position="375"/>
        <end position="396"/>
    </location>
</feature>
<feature type="disulfide bond" evidence="27">
    <location>
        <begin position="165"/>
        <end position="168"/>
    </location>
</feature>
<feature type="disulfide bond" evidence="27">
    <location>
        <begin position="510"/>
        <end position="528"/>
    </location>
</feature>
<dbReference type="InterPro" id="IPR020635">
    <property type="entry name" value="Tyr_kinase_cat_dom"/>
</dbReference>
<dbReference type="SUPFAM" id="SSF103575">
    <property type="entry name" value="Plexin repeat"/>
    <property type="match status" value="1"/>
</dbReference>
<keyword evidence="21" id="KW-0325">Glycoprotein</keyword>
<dbReference type="EC" id="2.7.10.1" evidence="3"/>
<evidence type="ECO:0000256" key="28">
    <source>
        <dbReference type="PIRSR" id="PIRSR000617-4"/>
    </source>
</evidence>
<keyword evidence="4" id="KW-0597">Phosphoprotein</keyword>
<dbReference type="InterPro" id="IPR050122">
    <property type="entry name" value="RTK"/>
</dbReference>
<evidence type="ECO:0000256" key="25">
    <source>
        <dbReference type="PIRSR" id="PIRSR000617-1"/>
    </source>
</evidence>
<feature type="modified residue" description="Phosphotyrosine; by autocatalysis" evidence="28">
    <location>
        <position position="1325"/>
    </location>
</feature>
<feature type="binding site" evidence="26 30">
    <location>
        <position position="1086"/>
    </location>
    <ligand>
        <name>ATP</name>
        <dbReference type="ChEBI" id="CHEBI:30616"/>
    </ligand>
</feature>
<dbReference type="Gene3D" id="2.60.40.10">
    <property type="entry name" value="Immunoglobulins"/>
    <property type="match status" value="3"/>
</dbReference>
<name>A0A9Q1DBK1_CONCO</name>
<dbReference type="InterPro" id="IPR001627">
    <property type="entry name" value="Semap_dom"/>
</dbReference>
<evidence type="ECO:0000256" key="18">
    <source>
        <dbReference type="ARBA" id="ARBA00023137"/>
    </source>
</evidence>
<evidence type="ECO:0000256" key="29">
    <source>
        <dbReference type="PROSITE-ProRule" id="PRU00352"/>
    </source>
</evidence>
<comment type="catalytic activity">
    <reaction evidence="22">
        <text>L-tyrosyl-[protein] + ATP = O-phospho-L-tyrosyl-[protein] + ADP + H(+)</text>
        <dbReference type="Rhea" id="RHEA:10596"/>
        <dbReference type="Rhea" id="RHEA-COMP:10136"/>
        <dbReference type="Rhea" id="RHEA-COMP:20101"/>
        <dbReference type="ChEBI" id="CHEBI:15378"/>
        <dbReference type="ChEBI" id="CHEBI:30616"/>
        <dbReference type="ChEBI" id="CHEBI:46858"/>
        <dbReference type="ChEBI" id="CHEBI:61978"/>
        <dbReference type="ChEBI" id="CHEBI:456216"/>
        <dbReference type="EC" id="2.7.10.1"/>
    </reaction>
</comment>
<dbReference type="OrthoDB" id="9985181at2759"/>
<feature type="domain" description="Protein kinase" evidence="34">
    <location>
        <begin position="1054"/>
        <end position="1317"/>
    </location>
</feature>
<feature type="disulfide bond" evidence="27">
    <location>
        <begin position="519"/>
        <end position="535"/>
    </location>
</feature>
<keyword evidence="14" id="KW-0832">Ubl conjugation</keyword>
<dbReference type="PIRSF" id="PIRSF000617">
    <property type="entry name" value="TyrPK_HGF-R"/>
    <property type="match status" value="1"/>
</dbReference>
<keyword evidence="16 32" id="KW-1133">Transmembrane helix</keyword>
<dbReference type="PROSITE" id="PS00107">
    <property type="entry name" value="PROTEIN_KINASE_ATP"/>
    <property type="match status" value="1"/>
</dbReference>
<dbReference type="GO" id="GO:0005886">
    <property type="term" value="C:plasma membrane"/>
    <property type="evidence" value="ECO:0007669"/>
    <property type="project" value="TreeGrafter"/>
</dbReference>
<accession>A0A9Q1DBK1</accession>
<dbReference type="CDD" id="cd12087">
    <property type="entry name" value="TM_EGFR-like"/>
    <property type="match status" value="1"/>
</dbReference>
<dbReference type="InterPro" id="IPR002909">
    <property type="entry name" value="IPT_dom"/>
</dbReference>
<evidence type="ECO:0000259" key="34">
    <source>
        <dbReference type="PROSITE" id="PS50011"/>
    </source>
</evidence>
<dbReference type="InterPro" id="IPR016201">
    <property type="entry name" value="PSI"/>
</dbReference>
<dbReference type="InterPro" id="IPR014756">
    <property type="entry name" value="Ig_E-set"/>
</dbReference>
<feature type="transmembrane region" description="Helical" evidence="32">
    <location>
        <begin position="930"/>
        <end position="953"/>
    </location>
</feature>
<dbReference type="Pfam" id="PF07714">
    <property type="entry name" value="PK_Tyr_Ser-Thr"/>
    <property type="match status" value="1"/>
</dbReference>
<dbReference type="PANTHER" id="PTHR24416">
    <property type="entry name" value="TYROSINE-PROTEIN KINASE RECEPTOR"/>
    <property type="match status" value="1"/>
</dbReference>
<dbReference type="SUPFAM" id="SSF101912">
    <property type="entry name" value="Sema domain"/>
    <property type="match status" value="1"/>
</dbReference>
<feature type="region of interest" description="Disordered" evidence="31">
    <location>
        <begin position="1344"/>
        <end position="1363"/>
    </location>
</feature>
<evidence type="ECO:0000256" key="10">
    <source>
        <dbReference type="ARBA" id="ARBA00022737"/>
    </source>
</evidence>
<dbReference type="GO" id="GO:0007169">
    <property type="term" value="P:cell surface receptor protein tyrosine kinase signaling pathway"/>
    <property type="evidence" value="ECO:0007669"/>
    <property type="project" value="InterPro"/>
</dbReference>
<feature type="binding site" evidence="26">
    <location>
        <position position="1184"/>
    </location>
    <ligand>
        <name>ATP</name>
        <dbReference type="ChEBI" id="CHEBI:30616"/>
    </ligand>
</feature>
<organism evidence="36 37">
    <name type="scientific">Conger conger</name>
    <name type="common">Conger eel</name>
    <name type="synonym">Muraena conger</name>
    <dbReference type="NCBI Taxonomy" id="82655"/>
    <lineage>
        <taxon>Eukaryota</taxon>
        <taxon>Metazoa</taxon>
        <taxon>Chordata</taxon>
        <taxon>Craniata</taxon>
        <taxon>Vertebrata</taxon>
        <taxon>Euteleostomi</taxon>
        <taxon>Actinopterygii</taxon>
        <taxon>Neopterygii</taxon>
        <taxon>Teleostei</taxon>
        <taxon>Anguilliformes</taxon>
        <taxon>Congridae</taxon>
        <taxon>Conger</taxon>
    </lineage>
</organism>
<dbReference type="InterPro" id="IPR036352">
    <property type="entry name" value="Semap_dom_sf"/>
</dbReference>
<evidence type="ECO:0000256" key="4">
    <source>
        <dbReference type="ARBA" id="ARBA00022553"/>
    </source>
</evidence>
<keyword evidence="37" id="KW-1185">Reference proteome</keyword>
<dbReference type="SUPFAM" id="SSF56112">
    <property type="entry name" value="Protein kinase-like (PK-like)"/>
    <property type="match status" value="1"/>
</dbReference>
<evidence type="ECO:0000259" key="35">
    <source>
        <dbReference type="PROSITE" id="PS51004"/>
    </source>
</evidence>
<evidence type="ECO:0000256" key="9">
    <source>
        <dbReference type="ARBA" id="ARBA00022729"/>
    </source>
</evidence>
<dbReference type="GO" id="GO:0005524">
    <property type="term" value="F:ATP binding"/>
    <property type="evidence" value="ECO:0007669"/>
    <property type="project" value="UniProtKB-UniRule"/>
</dbReference>
<feature type="active site" description="Proton acceptor" evidence="25">
    <location>
        <position position="1180"/>
    </location>
</feature>
<evidence type="ECO:0000313" key="36">
    <source>
        <dbReference type="EMBL" id="KAJ8265390.1"/>
    </source>
</evidence>
<evidence type="ECO:0000256" key="22">
    <source>
        <dbReference type="ARBA" id="ARBA00051243"/>
    </source>
</evidence>
<keyword evidence="5" id="KW-0399">Innate immunity</keyword>
<dbReference type="Gene3D" id="1.10.510.10">
    <property type="entry name" value="Transferase(Phosphotransferase) domain 1"/>
    <property type="match status" value="1"/>
</dbReference>
<dbReference type="SMART" id="SM00423">
    <property type="entry name" value="PSI"/>
    <property type="match status" value="1"/>
</dbReference>
<evidence type="ECO:0000256" key="16">
    <source>
        <dbReference type="ARBA" id="ARBA00022989"/>
    </source>
</evidence>
<keyword evidence="11 26" id="KW-0547">Nucleotide-binding</keyword>
<feature type="signal peptide" evidence="33">
    <location>
        <begin position="1"/>
        <end position="22"/>
    </location>
</feature>
<dbReference type="Gene3D" id="3.30.1680.10">
    <property type="entry name" value="ligand-binding face of the semaphorins, domain 2"/>
    <property type="match status" value="1"/>
</dbReference>
<dbReference type="PANTHER" id="PTHR24416:SF564">
    <property type="entry name" value="MACROPHAGE-STIMULATING PROTEIN RECEPTOR"/>
    <property type="match status" value="1"/>
</dbReference>
<dbReference type="EMBL" id="JAFJMO010000010">
    <property type="protein sequence ID" value="KAJ8265390.1"/>
    <property type="molecule type" value="Genomic_DNA"/>
</dbReference>
<evidence type="ECO:0000256" key="20">
    <source>
        <dbReference type="ARBA" id="ARBA00023170"/>
    </source>
</evidence>
<dbReference type="PROSITE" id="PS50011">
    <property type="entry name" value="PROTEIN_KINASE_DOM"/>
    <property type="match status" value="1"/>
</dbReference>
<evidence type="ECO:0000256" key="30">
    <source>
        <dbReference type="PROSITE-ProRule" id="PRU10141"/>
    </source>
</evidence>
<evidence type="ECO:0000256" key="7">
    <source>
        <dbReference type="ARBA" id="ARBA00022685"/>
    </source>
</evidence>
<keyword evidence="20" id="KW-0675">Receptor</keyword>
<evidence type="ECO:0000256" key="23">
    <source>
        <dbReference type="ARBA" id="ARBA00074624"/>
    </source>
</evidence>
<dbReference type="InterPro" id="IPR015943">
    <property type="entry name" value="WD40/YVTN_repeat-like_dom_sf"/>
</dbReference>
<evidence type="ECO:0000256" key="2">
    <source>
        <dbReference type="ARBA" id="ARBA00010297"/>
    </source>
</evidence>
<dbReference type="Gene3D" id="2.130.10.10">
    <property type="entry name" value="YVTN repeat-like/Quinoprotein amine dehydrogenase"/>
    <property type="match status" value="1"/>
</dbReference>
<evidence type="ECO:0000256" key="31">
    <source>
        <dbReference type="SAM" id="MobiDB-lite"/>
    </source>
</evidence>
<dbReference type="FunFam" id="3.30.1680.10:FF:000006">
    <property type="entry name" value="Macrophage-stimulating 1 receptor b"/>
    <property type="match status" value="1"/>
</dbReference>
<keyword evidence="10" id="KW-0677">Repeat</keyword>
<dbReference type="GO" id="GO:0004714">
    <property type="term" value="F:transmembrane receptor protein tyrosine kinase activity"/>
    <property type="evidence" value="ECO:0007669"/>
    <property type="project" value="UniProtKB-EC"/>
</dbReference>
<evidence type="ECO:0000256" key="32">
    <source>
        <dbReference type="SAM" id="Phobius"/>
    </source>
</evidence>
<dbReference type="InterPro" id="IPR000719">
    <property type="entry name" value="Prot_kinase_dom"/>
</dbReference>
<evidence type="ECO:0000313" key="37">
    <source>
        <dbReference type="Proteomes" id="UP001152803"/>
    </source>
</evidence>
<keyword evidence="7" id="KW-0165">Cleavage on pair of basic residues</keyword>
<dbReference type="InterPro" id="IPR016244">
    <property type="entry name" value="Tyr_kinase_HGF/MSP_rcpt"/>
</dbReference>
<dbReference type="FunFam" id="2.130.10.10:FF:000194">
    <property type="entry name" value="Macrophage-stimulating 1 receptor a"/>
    <property type="match status" value="1"/>
</dbReference>
<dbReference type="Pfam" id="PF01403">
    <property type="entry name" value="Sema"/>
    <property type="match status" value="1"/>
</dbReference>
<dbReference type="InterPro" id="IPR001245">
    <property type="entry name" value="Ser-Thr/Tyr_kinase_cat_dom"/>
</dbReference>
<feature type="modified residue" description="Phosphotyrosine; by autocatalysis" evidence="28">
    <location>
        <position position="1211"/>
    </location>
</feature>
<keyword evidence="17 32" id="KW-0472">Membrane</keyword>
<comment type="subcellular location">
    <subcellularLocation>
        <location evidence="1">Membrane</location>
        <topology evidence="1">Single-pass type I membrane protein</topology>
    </subcellularLocation>
</comment>
<feature type="domain" description="Sema" evidence="35">
    <location>
        <begin position="27"/>
        <end position="506"/>
    </location>
</feature>
<sequence>MEMVPWAILLMTCIWLQSLTTATPDSCPVTPRKSVDFSITYSLPSFQTLNPIQNIVVDLWSQEVYVASRNVLEGLNASLGRIWEVRTGPVGSPECEICKSCPIPIDPNHSEDTDNEILLLDPQLPYLYTCGSSQYGVCYFHNLKVQPPDSSKCLFKEESNSPAHCPDCVASPLGTKASIVDVGHTAYFFVAATVDEHVTQQYGRQSISVRRPLSTEDGFDMDVQGLTVLPNLRASYPIDYIYSFATRDFVYFLSVQRENPDLESSPLQTRLGQLPSQDWEMWRYREVVLECRFEPKRRRRSAAYHDVIYNAVQAAHFGKAGKLFASELGVPEEDDILYGVFAVTDEDGVPLDDSALCAFPMKVVNTAIEKGVKACCSVSPEQLSRGLCYFQPCESCPHESKENNGTCENKPTMVSKPCYRVDLFNRQIRNVLFTSVLVTTFQYQTIAHIGTKDGRMLQFILRRSSPILFANYSLAENEKVSPIAAVQSEDSLLFVVGNKMFSISPRGPGCRHFLTCSLCLTAPRFMGCGWCSGVCSWQQECSGRWRNVSCPPVLTEFYPKTAPPDGESELTLCGWEFQSPLRPAIRPATHLVRVGQTPCTVLSERSSISKLVCKIHARQEPQSVPITVEVNEVVVEGRYSIDGTAQIDGFTFVAPNITEVTPVYGPRFGGTLINVTGQHLNAGNSRRVTLDGEPCVINSVSAGSGNLSSIICVTEPVAELKEAVLIVHIDKSRVPTSKTFHYRENPEITQLYPPCSFSGGSSVTITGRNLDSVSKTKITFVRSNNLNPVHSYCEGTGSLTQLVCETPPFSEEESEEGHLSIKMDGTIDLWKQKFWYHPRGEPISFDTLRLSPDQNEVSLHHRNLNLVSSCMKIIMLVGGVDCKAAVLVNEITCRISSNLTIPSEGLPVTVSVNGKVYDVGRVIRVSNNSAAVGIVLGILAALVVGAVLAFFIMRHLRKMKKASLAEHRLSYFSNQARGNSNSEMSPAGDYRRELSLQTTSGSGAMAFPGLAYTGSFDASLRPLMYPEKICIANLRPELLEEVKDVLIPAELLNVQHQQIIGKGHFGTVCHGYLNDQNNREIHCAVKSLNRITDMEEVEQFLREGILMKGFHHINVLSLLGILMPEEGLPLVVLPYMKHGDLRHFIRSKNRNPTVKDLIGFGLHVAKGMEYLAENKFVHRDLAARNCMLDESYTVKVADFGMARDVLDKEYYSIQNHRKAKLPVKWMAIESLQTQKFTTKSDVWSFGILMWELLTRGASPYPEVDPYDITHYLLKGRRLPQPQFCPDSLYTIMLQCWNPEPEQRPKFTTLISEVSEILSNMEGDHYINLKVTYVNVDQPRLYPPLTESADELESDCASEGSASM</sequence>
<evidence type="ECO:0000256" key="6">
    <source>
        <dbReference type="ARBA" id="ARBA00022679"/>
    </source>
</evidence>
<keyword evidence="18" id="KW-0829">Tyrosine-protein kinase</keyword>
<dbReference type="InterPro" id="IPR013783">
    <property type="entry name" value="Ig-like_fold"/>
</dbReference>
<evidence type="ECO:0000256" key="19">
    <source>
        <dbReference type="ARBA" id="ARBA00023157"/>
    </source>
</evidence>
<dbReference type="GO" id="GO:0006909">
    <property type="term" value="P:phagocytosis"/>
    <property type="evidence" value="ECO:0007669"/>
    <property type="project" value="TreeGrafter"/>
</dbReference>
<evidence type="ECO:0000256" key="1">
    <source>
        <dbReference type="ARBA" id="ARBA00004479"/>
    </source>
</evidence>
<dbReference type="FunFam" id="1.10.510.10:FF:000093">
    <property type="entry name" value="Hepatocyte growth factor receptor"/>
    <property type="match status" value="1"/>
</dbReference>
<keyword evidence="15" id="KW-0391">Immunity</keyword>
<dbReference type="InterPro" id="IPR011009">
    <property type="entry name" value="Kinase-like_dom_sf"/>
</dbReference>
<comment type="similarity">
    <text evidence="2">Belongs to the plexin family.</text>
</comment>
<dbReference type="SMART" id="SM00219">
    <property type="entry name" value="TyrKc"/>
    <property type="match status" value="1"/>
</dbReference>
<evidence type="ECO:0000256" key="27">
    <source>
        <dbReference type="PIRSR" id="PIRSR000617-3"/>
    </source>
</evidence>
<dbReference type="CDD" id="cd01179">
    <property type="entry name" value="IPT_plexin_repeat2"/>
    <property type="match status" value="1"/>
</dbReference>
<feature type="chain" id="PRO_5040372370" description="Macrophage-stimulating protein receptor" evidence="33">
    <location>
        <begin position="23"/>
        <end position="1363"/>
    </location>
</feature>
<feature type="modified residue" description="Phosphotyrosine; by autocatalysis" evidence="28">
    <location>
        <position position="1210"/>
    </location>
</feature>
<keyword evidence="13 26" id="KW-0067">ATP-binding</keyword>
<dbReference type="FunFam" id="2.60.40.10:FF:000213">
    <property type="entry name" value="Hepatocyte growth factor receptor"/>
    <property type="match status" value="1"/>
</dbReference>
<comment type="caution">
    <text evidence="29">Lacks conserved residue(s) required for the propagation of feature annotation.</text>
</comment>
<dbReference type="PROSITE" id="PS00109">
    <property type="entry name" value="PROTEIN_KINASE_TYR"/>
    <property type="match status" value="1"/>
</dbReference>
<feature type="binding site" evidence="26">
    <location>
        <begin position="1133"/>
        <end position="1136"/>
    </location>
    <ligand>
        <name>ATP</name>
        <dbReference type="ChEBI" id="CHEBI:30616"/>
    </ligand>
</feature>
<evidence type="ECO:0000256" key="33">
    <source>
        <dbReference type="SAM" id="SignalP"/>
    </source>
</evidence>
<dbReference type="SMART" id="SM00630">
    <property type="entry name" value="Sema"/>
    <property type="match status" value="1"/>
</dbReference>
<feature type="disulfide bond" evidence="27">
    <location>
        <begin position="98"/>
        <end position="101"/>
    </location>
</feature>
<evidence type="ECO:0000256" key="8">
    <source>
        <dbReference type="ARBA" id="ARBA00022692"/>
    </source>
</evidence>
<dbReference type="CDD" id="cd00603">
    <property type="entry name" value="IPT_PCSR"/>
    <property type="match status" value="1"/>
</dbReference>
<gene>
    <name evidence="36" type="ORF">COCON_G00144890</name>
</gene>
<protein>
    <recommendedName>
        <fullName evidence="23">Macrophage-stimulating protein receptor</fullName>
        <ecNumber evidence="3">2.7.10.1</ecNumber>
    </recommendedName>
    <alternativeName>
        <fullName evidence="24">p185-Ron</fullName>
    </alternativeName>
</protein>
<evidence type="ECO:0000256" key="21">
    <source>
        <dbReference type="ARBA" id="ARBA00023180"/>
    </source>
</evidence>
<feature type="modified residue" description="Phosphotyrosine; by autocatalysis" evidence="28">
    <location>
        <position position="1332"/>
    </location>
</feature>
<evidence type="ECO:0000256" key="5">
    <source>
        <dbReference type="ARBA" id="ARBA00022588"/>
    </source>
</evidence>
<dbReference type="PROSITE" id="PS51004">
    <property type="entry name" value="SEMA"/>
    <property type="match status" value="1"/>
</dbReference>
<dbReference type="Pfam" id="PF01437">
    <property type="entry name" value="PSI"/>
    <property type="match status" value="1"/>
</dbReference>
<dbReference type="Proteomes" id="UP001152803">
    <property type="component" value="Unassembled WGS sequence"/>
</dbReference>
<feature type="disulfide bond" evidence="27">
    <location>
        <begin position="291"/>
        <end position="357"/>
    </location>
</feature>
<feature type="disulfide bond" evidence="27">
    <location>
        <begin position="531"/>
        <end position="541"/>
    </location>
</feature>
<evidence type="ECO:0000256" key="14">
    <source>
        <dbReference type="ARBA" id="ARBA00022843"/>
    </source>
</evidence>
<dbReference type="FunFam" id="3.30.200.20:FF:000188">
    <property type="entry name" value="Hepatocyte growth factor receptor"/>
    <property type="match status" value="1"/>
</dbReference>
<evidence type="ECO:0000256" key="24">
    <source>
        <dbReference type="ARBA" id="ARBA00083775"/>
    </source>
</evidence>
<evidence type="ECO:0000256" key="11">
    <source>
        <dbReference type="ARBA" id="ARBA00022741"/>
    </source>
</evidence>
<feature type="disulfide bond" evidence="27">
    <location>
        <begin position="130"/>
        <end position="138"/>
    </location>
</feature>
<dbReference type="GO" id="GO:0043235">
    <property type="term" value="C:receptor complex"/>
    <property type="evidence" value="ECO:0007669"/>
    <property type="project" value="TreeGrafter"/>
</dbReference>
<dbReference type="GO" id="GO:0016477">
    <property type="term" value="P:cell migration"/>
    <property type="evidence" value="ECO:0007669"/>
    <property type="project" value="TreeGrafter"/>
</dbReference>
<keyword evidence="19 27" id="KW-1015">Disulfide bond</keyword>
<feature type="binding site" evidence="26">
    <location>
        <begin position="1060"/>
        <end position="1068"/>
    </location>
    <ligand>
        <name>ATP</name>
        <dbReference type="ChEBI" id="CHEBI:30616"/>
    </ligand>
</feature>
<evidence type="ECO:0000256" key="3">
    <source>
        <dbReference type="ARBA" id="ARBA00011902"/>
    </source>
</evidence>
<dbReference type="Gene3D" id="3.30.200.20">
    <property type="entry name" value="Phosphorylase Kinase, domain 1"/>
    <property type="match status" value="1"/>
</dbReference>
<evidence type="ECO:0000256" key="15">
    <source>
        <dbReference type="ARBA" id="ARBA00022859"/>
    </source>
</evidence>
<dbReference type="CDD" id="cd05058">
    <property type="entry name" value="PTKc_Met_Ron"/>
    <property type="match status" value="1"/>
</dbReference>
<dbReference type="GO" id="GO:0007411">
    <property type="term" value="P:axon guidance"/>
    <property type="evidence" value="ECO:0007669"/>
    <property type="project" value="UniProtKB-ARBA"/>
</dbReference>
<dbReference type="InterPro" id="IPR002165">
    <property type="entry name" value="Plexin_repeat"/>
</dbReference>
<dbReference type="InterPro" id="IPR017441">
    <property type="entry name" value="Protein_kinase_ATP_BS"/>
</dbReference>
<keyword evidence="8 32" id="KW-0812">Transmembrane</keyword>
<dbReference type="InterPro" id="IPR008266">
    <property type="entry name" value="Tyr_kinase_AS"/>
</dbReference>
<feature type="disulfide bond" evidence="27">
    <location>
        <begin position="516"/>
        <end position="550"/>
    </location>
</feature>
<comment type="caution">
    <text evidence="36">The sequence shown here is derived from an EMBL/GenBank/DDBJ whole genome shotgun (WGS) entry which is preliminary data.</text>
</comment>
<dbReference type="GO" id="GO:0045087">
    <property type="term" value="P:innate immune response"/>
    <property type="evidence" value="ECO:0007669"/>
    <property type="project" value="UniProtKB-KW"/>
</dbReference>
<proteinExistence type="inferred from homology"/>
<keyword evidence="6" id="KW-0808">Transferase</keyword>
<evidence type="ECO:0000256" key="26">
    <source>
        <dbReference type="PIRSR" id="PIRSR000617-2"/>
    </source>
</evidence>
<reference evidence="36" key="1">
    <citation type="journal article" date="2023" name="Science">
        <title>Genome structures resolve the early diversification of teleost fishes.</title>
        <authorList>
            <person name="Parey E."/>
            <person name="Louis A."/>
            <person name="Montfort J."/>
            <person name="Bouchez O."/>
            <person name="Roques C."/>
            <person name="Iampietro C."/>
            <person name="Lluch J."/>
            <person name="Castinel A."/>
            <person name="Donnadieu C."/>
            <person name="Desvignes T."/>
            <person name="Floi Bucao C."/>
            <person name="Jouanno E."/>
            <person name="Wen M."/>
            <person name="Mejri S."/>
            <person name="Dirks R."/>
            <person name="Jansen H."/>
            <person name="Henkel C."/>
            <person name="Chen W.J."/>
            <person name="Zahm M."/>
            <person name="Cabau C."/>
            <person name="Klopp C."/>
            <person name="Thompson A.W."/>
            <person name="Robinson-Rechavi M."/>
            <person name="Braasch I."/>
            <person name="Lecointre G."/>
            <person name="Bobe J."/>
            <person name="Postlethwait J.H."/>
            <person name="Berthelot C."/>
            <person name="Roest Crollius H."/>
            <person name="Guiguen Y."/>
        </authorList>
    </citation>
    <scope>NUCLEOTIDE SEQUENCE</scope>
    <source>
        <strain evidence="36">Concon-B</strain>
    </source>
</reference>
<keyword evidence="12" id="KW-0418">Kinase</keyword>